<keyword evidence="2" id="KW-1185">Reference proteome</keyword>
<evidence type="ECO:0000313" key="2">
    <source>
        <dbReference type="Proteomes" id="UP000499080"/>
    </source>
</evidence>
<proteinExistence type="predicted"/>
<reference evidence="1 2" key="1">
    <citation type="journal article" date="2019" name="Sci. Rep.">
        <title>Orb-weaving spider Araneus ventricosus genome elucidates the spidroin gene catalogue.</title>
        <authorList>
            <person name="Kono N."/>
            <person name="Nakamura H."/>
            <person name="Ohtoshi R."/>
            <person name="Moran D.A.P."/>
            <person name="Shinohara A."/>
            <person name="Yoshida Y."/>
            <person name="Fujiwara M."/>
            <person name="Mori M."/>
            <person name="Tomita M."/>
            <person name="Arakawa K."/>
        </authorList>
    </citation>
    <scope>NUCLEOTIDE SEQUENCE [LARGE SCALE GENOMIC DNA]</scope>
</reference>
<dbReference type="Proteomes" id="UP000499080">
    <property type="component" value="Unassembled WGS sequence"/>
</dbReference>
<gene>
    <name evidence="1" type="ORF">AVEN_207184_1</name>
</gene>
<sequence>MEGHLPKLALPAVASIILRFTSKLSSCSTTLPDAFRIQQWNSEEKFVQYPQMHPHFVLIPPIHLINEHECQNFSTVRNIWNETAQKPLLISHPATLATAQCPVERLNRTPGSLAIRIVS</sequence>
<organism evidence="1 2">
    <name type="scientific">Araneus ventricosus</name>
    <name type="common">Orbweaver spider</name>
    <name type="synonym">Epeira ventricosa</name>
    <dbReference type="NCBI Taxonomy" id="182803"/>
    <lineage>
        <taxon>Eukaryota</taxon>
        <taxon>Metazoa</taxon>
        <taxon>Ecdysozoa</taxon>
        <taxon>Arthropoda</taxon>
        <taxon>Chelicerata</taxon>
        <taxon>Arachnida</taxon>
        <taxon>Araneae</taxon>
        <taxon>Araneomorphae</taxon>
        <taxon>Entelegynae</taxon>
        <taxon>Araneoidea</taxon>
        <taxon>Araneidae</taxon>
        <taxon>Araneus</taxon>
    </lineage>
</organism>
<dbReference type="AlphaFoldDB" id="A0A4Y2HU51"/>
<evidence type="ECO:0000313" key="1">
    <source>
        <dbReference type="EMBL" id="GBM68931.1"/>
    </source>
</evidence>
<name>A0A4Y2HU51_ARAVE</name>
<accession>A0A4Y2HU51</accession>
<comment type="caution">
    <text evidence="1">The sequence shown here is derived from an EMBL/GenBank/DDBJ whole genome shotgun (WGS) entry which is preliminary data.</text>
</comment>
<protein>
    <submittedName>
        <fullName evidence="1">Uncharacterized protein</fullName>
    </submittedName>
</protein>
<dbReference type="EMBL" id="BGPR01002168">
    <property type="protein sequence ID" value="GBM68931.1"/>
    <property type="molecule type" value="Genomic_DNA"/>
</dbReference>